<evidence type="ECO:0000313" key="10">
    <source>
        <dbReference type="Proteomes" id="UP000095280"/>
    </source>
</evidence>
<evidence type="ECO:0000259" key="9">
    <source>
        <dbReference type="Pfam" id="PF25508"/>
    </source>
</evidence>
<keyword evidence="4 7" id="KW-0472">Membrane</keyword>
<feature type="compositionally biased region" description="Gly residues" evidence="6">
    <location>
        <begin position="2969"/>
        <end position="2995"/>
    </location>
</feature>
<feature type="region of interest" description="Disordered" evidence="6">
    <location>
        <begin position="2409"/>
        <end position="2477"/>
    </location>
</feature>
<feature type="transmembrane region" description="Helical" evidence="7">
    <location>
        <begin position="1358"/>
        <end position="1381"/>
    </location>
</feature>
<keyword evidence="2 7" id="KW-0812">Transmembrane</keyword>
<dbReference type="SMART" id="SM00248">
    <property type="entry name" value="ANK"/>
    <property type="match status" value="9"/>
</dbReference>
<reference evidence="11" key="1">
    <citation type="submission" date="2016-11" db="UniProtKB">
        <authorList>
            <consortium name="WormBaseParasite"/>
        </authorList>
    </citation>
    <scope>IDENTIFICATION</scope>
</reference>
<feature type="transmembrane region" description="Helical" evidence="7">
    <location>
        <begin position="2664"/>
        <end position="2686"/>
    </location>
</feature>
<feature type="region of interest" description="Disordered" evidence="6">
    <location>
        <begin position="444"/>
        <end position="483"/>
    </location>
</feature>
<dbReference type="InterPro" id="IPR036770">
    <property type="entry name" value="Ankyrin_rpt-contain_sf"/>
</dbReference>
<feature type="compositionally biased region" description="Pro residues" evidence="6">
    <location>
        <begin position="2937"/>
        <end position="2955"/>
    </location>
</feature>
<evidence type="ECO:0000256" key="4">
    <source>
        <dbReference type="ARBA" id="ARBA00023136"/>
    </source>
</evidence>
<feature type="compositionally biased region" description="Basic and acidic residues" evidence="6">
    <location>
        <begin position="2465"/>
        <end position="2477"/>
    </location>
</feature>
<feature type="region of interest" description="Disordered" evidence="6">
    <location>
        <begin position="90"/>
        <end position="126"/>
    </location>
</feature>
<dbReference type="Proteomes" id="UP000095280">
    <property type="component" value="Unplaced"/>
</dbReference>
<feature type="transmembrane region" description="Helical" evidence="7">
    <location>
        <begin position="1450"/>
        <end position="1472"/>
    </location>
</feature>
<dbReference type="Gene3D" id="1.25.40.20">
    <property type="entry name" value="Ankyrin repeat-containing domain"/>
    <property type="match status" value="3"/>
</dbReference>
<keyword evidence="5" id="KW-0040">ANK repeat</keyword>
<feature type="region of interest" description="Disordered" evidence="6">
    <location>
        <begin position="399"/>
        <end position="418"/>
    </location>
</feature>
<feature type="compositionally biased region" description="Polar residues" evidence="6">
    <location>
        <begin position="247"/>
        <end position="256"/>
    </location>
</feature>
<evidence type="ECO:0000256" key="3">
    <source>
        <dbReference type="ARBA" id="ARBA00022989"/>
    </source>
</evidence>
<feature type="domain" description="Ion transport" evidence="8">
    <location>
        <begin position="2525"/>
        <end position="2789"/>
    </location>
</feature>
<dbReference type="Pfam" id="PF00520">
    <property type="entry name" value="Ion_trans"/>
    <property type="match status" value="2"/>
</dbReference>
<dbReference type="Pfam" id="PF13637">
    <property type="entry name" value="Ank_4"/>
    <property type="match status" value="1"/>
</dbReference>
<feature type="region of interest" description="Disordered" evidence="6">
    <location>
        <begin position="2933"/>
        <end position="3003"/>
    </location>
</feature>
<feature type="domain" description="TRPM-like" evidence="9">
    <location>
        <begin position="2140"/>
        <end position="2308"/>
    </location>
</feature>
<organism evidence="10 11">
    <name type="scientific">Macrostomum lignano</name>
    <dbReference type="NCBI Taxonomy" id="282301"/>
    <lineage>
        <taxon>Eukaryota</taxon>
        <taxon>Metazoa</taxon>
        <taxon>Spiralia</taxon>
        <taxon>Lophotrochozoa</taxon>
        <taxon>Platyhelminthes</taxon>
        <taxon>Rhabditophora</taxon>
        <taxon>Macrostomorpha</taxon>
        <taxon>Macrostomida</taxon>
        <taxon>Macrostomidae</taxon>
        <taxon>Macrostomum</taxon>
    </lineage>
</organism>
<feature type="transmembrane region" description="Helical" evidence="7">
    <location>
        <begin position="2335"/>
        <end position="2355"/>
    </location>
</feature>
<name>A0A1I8I4G8_9PLAT</name>
<feature type="transmembrane region" description="Helical" evidence="7">
    <location>
        <begin position="1275"/>
        <end position="1295"/>
    </location>
</feature>
<evidence type="ECO:0000256" key="2">
    <source>
        <dbReference type="ARBA" id="ARBA00022692"/>
    </source>
</evidence>
<evidence type="ECO:0000259" key="8">
    <source>
        <dbReference type="Pfam" id="PF00520"/>
    </source>
</evidence>
<feature type="repeat" description="ANK" evidence="5">
    <location>
        <begin position="1829"/>
        <end position="1858"/>
    </location>
</feature>
<feature type="repeat" description="ANK" evidence="5">
    <location>
        <begin position="552"/>
        <end position="580"/>
    </location>
</feature>
<feature type="transmembrane region" description="Helical" evidence="7">
    <location>
        <begin position="2756"/>
        <end position="2778"/>
    </location>
</feature>
<feature type="transmembrane region" description="Helical" evidence="7">
    <location>
        <begin position="1393"/>
        <end position="1411"/>
    </location>
</feature>
<feature type="transmembrane region" description="Helical" evidence="7">
    <location>
        <begin position="1315"/>
        <end position="1337"/>
    </location>
</feature>
<dbReference type="GO" id="GO:0005886">
    <property type="term" value="C:plasma membrane"/>
    <property type="evidence" value="ECO:0007669"/>
    <property type="project" value="TreeGrafter"/>
</dbReference>
<dbReference type="WBParaSite" id="maker-uti_cns_0009688-snap-gene-0.2-mRNA-1">
    <property type="protein sequence ID" value="maker-uti_cns_0009688-snap-gene-0.2-mRNA-1"/>
    <property type="gene ID" value="maker-uti_cns_0009688-snap-gene-0.2"/>
</dbReference>
<keyword evidence="3 7" id="KW-1133">Transmembrane helix</keyword>
<feature type="transmembrane region" description="Helical" evidence="7">
    <location>
        <begin position="2516"/>
        <end position="2535"/>
    </location>
</feature>
<feature type="region of interest" description="Disordered" evidence="6">
    <location>
        <begin position="238"/>
        <end position="258"/>
    </location>
</feature>
<protein>
    <submittedName>
        <fullName evidence="11">ANK_REP_REGION domain-containing protein</fullName>
    </submittedName>
</protein>
<dbReference type="Pfam" id="PF25508">
    <property type="entry name" value="TRPM2"/>
    <property type="match status" value="2"/>
</dbReference>
<dbReference type="InterPro" id="IPR005821">
    <property type="entry name" value="Ion_trans_dom"/>
</dbReference>
<dbReference type="GO" id="GO:0030001">
    <property type="term" value="P:metal ion transport"/>
    <property type="evidence" value="ECO:0007669"/>
    <property type="project" value="TreeGrafter"/>
</dbReference>
<evidence type="ECO:0000256" key="5">
    <source>
        <dbReference type="PROSITE-ProRule" id="PRU00023"/>
    </source>
</evidence>
<dbReference type="PANTHER" id="PTHR13800">
    <property type="entry name" value="TRANSIENT RECEPTOR POTENTIAL CATION CHANNEL, SUBFAMILY M, MEMBER 6"/>
    <property type="match status" value="1"/>
</dbReference>
<feature type="transmembrane region" description="Helical" evidence="7">
    <location>
        <begin position="2620"/>
        <end position="2643"/>
    </location>
</feature>
<evidence type="ECO:0000256" key="7">
    <source>
        <dbReference type="SAM" id="Phobius"/>
    </source>
</evidence>
<feature type="domain" description="Ion transport" evidence="8">
    <location>
        <begin position="1219"/>
        <end position="1483"/>
    </location>
</feature>
<evidence type="ECO:0000313" key="11">
    <source>
        <dbReference type="WBParaSite" id="maker-uti_cns_0009688-snap-gene-0.2-mRNA-1"/>
    </source>
</evidence>
<feature type="region of interest" description="Disordered" evidence="6">
    <location>
        <begin position="1593"/>
        <end position="1639"/>
    </location>
</feature>
<feature type="repeat" description="ANK" evidence="5">
    <location>
        <begin position="660"/>
        <end position="681"/>
    </location>
</feature>
<accession>A0A1I8I4G8</accession>
<dbReference type="SUPFAM" id="SSF48403">
    <property type="entry name" value="Ankyrin repeat"/>
    <property type="match status" value="2"/>
</dbReference>
<feature type="transmembrane region" description="Helical" evidence="7">
    <location>
        <begin position="1061"/>
        <end position="1081"/>
    </location>
</feature>
<feature type="transmembrane region" description="Helical" evidence="7">
    <location>
        <begin position="1241"/>
        <end position="1263"/>
    </location>
</feature>
<feature type="compositionally biased region" description="Basic and acidic residues" evidence="6">
    <location>
        <begin position="2438"/>
        <end position="2457"/>
    </location>
</feature>
<sequence length="3003" mass="335144">LLPAVAVQLDSISFTASEQPVELTDASSSEVVLLSRMRSATDCLLQCSARNCDAVASSSGKSGICELLFINDASKQLGPPGTHVARRFGNSSTGELQHGSKRVRPAPDDQHHRLLPHRGLRSGRGDNAVYGKAGGRGASAAGSFNLTGGSRLSIVVSQAGGPAAPSTAGCGGGGGSFVYGASDGQLYLAAGGGGGASDGLGSLAQRHRQLPAGNIGSSGGNGSGSLGVNQLYNGVGGANGKPGLNDPSATPSNNQHGGCGAGWLGRAVNARRGLGDGERGGGIDQSWVGGQAGSGSSGDGGFGGGGGGGNADNSGGAAGAGGGFSGGGAGMAQATPAVAAGSFCGGVDCTAVTGGNSGSKQGRPTVLTIFTSTEISNNIMQTIDFHVRSDDQRNRRQVVQARRQEQSQQLFRSREVGSRNDQVLETAISSTSSKSRLRELTTLRAEQPLARESAVADAPSSPTSPASMSPQARPSIDSQQGTSLPVTDSLLKRLIDESKFDRLIEHLKLRGTYSSIVGNRTVGDLAAEKGNCLLLDRLHESLAYDFDRRNKDGLVPFHYAVKKRQLDALTKLIELGASADLPLPSLSGRGQSDTPLHQACSIADTKLLNTLLDHCRASLNVVDAQGNSPLHRACLEDSLVVVKILMPHITEPVLNMQGFEGKTALHIAVLNQNREIVRLLLTAKCTGALVDIPADNGKTVIDIILELNNHMMLNDFIYYYTVIKMKGVRAQCFKELSFNQQFGQYLDFLANVDNEFRACIINMKEISADERQLLCEKLRDDDRIDLIEFTEVILQLLQTEDIHDIIHEADNDDVLIKIVENIVHYVLFREDAMLLERIMTCGVLWSEVSVLIEKNLDSLYLQAPEREVNGIIKHFRTNFVENEAVDHKKLAEYYGDLLSCYRLKGDCEETNPDSPYMRNPFRTLPVWSILSGRLCLTELLLQQEKFDVVPLSLFCAGVLRTFPANQDIVVDEEDVEDMALTCERFARKVVEKAYTIDTSYNRTVSLDYLLRPMESYGGVSCVRLAASNGCAVFLQSELCQHALDKLWFDSLLYLSPVTREVVIWMGAIPMNIFVPILLSYFDSKEVVARQKHEERPYISDRQSAQKSAKFHLLPLESVEPDKTADSTDGENLIRPSVELKQFGNYLPHRRRSSLMRPSGAENDNQVPLVDFGHDEQDCQSQSTLNYSESNYFCHFSKLLINFYRTPGVKFRYHVASHIVLLGLMSYFLLVDFKYEISNIEIIVYLILGGLFLEEMGEMVQYIVHNDIQSYFNSKWNVIDLSALLSGATGFVIRLVEIKHNSEWSDMMRDFEDSAWYSARIFLSICCTLYWIRLLYISNVLENLGPKLRMIAQMITKDLLPFLLILFIFILGFGVLMHSLLYPNGYKAWNSARISSTHVLLGMLKICFYSMVGEYSLDTIIGDDSCENVYQNYTLNEGNCPHKIGRYLVPYLILPLYVIVTEILLLNLIIAMFSKTIETIDSRSTDLWQFERHDLVMEFQTRSSLPPPLNVFDLFYKLLRLLRRLTQHSRCVLCSCVNEVETVFSRRVVLQFLLFQALSLRNNRLRLMQQSLPKQETEAEKMLMKMRKIVESELTKLKQQPAGSDRGSEGDSDSDSDPPRAITANTLLGNLPRTRLPRPSLAQTRWRQALRLQTISEQQRFQYSRQVSRERHDFDQPSRRTQLNVLHGGQNFYPVGSAPLQWRIRRFENFSTAGGGAGAPLSSSRPTSRVPAAPFPAGAAPSSAAVGRNFPSFRSNRSTAATTSDFDPIVLDAYKANRLEQLKRLLTIKGVYTEVNRCKTVADLAAEDGKFEVLDLLKELSVDFNRRNAEGMVPLHYALKKRHYRTIRYLHSLGASPDIPLPSSISGRGLSDYPLHVACASADKKMLDTLLDYCGAELHVLDAQGNTPLHRACLEDSLVAVKRLAPHLSSEVLNVRGHEGKTALHIAVLNQNRQIVDLLLSKGTLVDVPADSGKTVIDLILQLNNPMLLNDFARFYSIRMTEGVTARNLMALSHEKHFEKYLEFLSHVDNEFNECTMEIKDISEVEKETLCAKLQHDDRIDLMEFKEVIVQLLQTEDIHYLIMEDDRDVLVKIVENIVHYVLFREDAVMLERIMYCGVLWSKVSLLIEDHLDSLYIQAPEREVNGIVMHFKSRFVEQNRVRHDKLSKYYGSELSCYNLQPYYLGFNPNIQYMRHPMTTLPVWSVLSGRLSLTELLLRQEKFDVVPLSLFCAALLRTFPMNQELVVEEEEIEALALTCEKFARKVVEKVNSIDTSYNRSVSVDYLLRPLESYGGVSCVKLAASNECSRFLQSELCQRALDKMWFRSLLHMNPILREIIIWMGAIPLNFLVPLVLLYYDEKEMRTRRRHEERSFVQEDETTPIYEKFHLLPKLPLPADQSADSLEDQITRRRGSNAHSLGTQAGQKLAKEAKQQAHSSSSLHKENQQKKEAPIEEIEFRQMARPNSKVSEKSDASSLLHKADEQDEHSILSSIGTRALRRFRRFFQLISEFYDTPAVKFRYHVASHVLLVALLSYLLLMDFQYELSIKEIIVYAILSGMLLEEVGEIAQYTEHDDIKSYFRSKWNIIDITALTCGVVGFSIRISEIKYSQEWSDMMRDFEDKAWYTARISLSICCTLYWIRLLYISTVLENLGPKLKMIAKMITKDLLPFLLILFIFILGFGVLMHSLLYPNGYRAWNYGQLNKVHVLLGMLKICFYSMVGEYSLDTIMGDDSCEMIYETRENNTSSCPHHFGRYLVPYLILPLYVIVTEILLLNLIVAMFSKTIETIDSRSKGLWQFERHDLIEEFETRSSLPPPLNVFDLVRKFFLLLKSYCRRVCHKNCRCRTRHAGGGGGGGSFRQKLVTQFLLFQAFGLRKCREEMMRQCLPKQETETDAMLDKVRDIVEAEVNRLISVTGMSSAEGDGSEGAQSIAADTLLEATPPPPPPQSQSSSRPPPLFPTGTKSLDCLADDGGVGGAPGGAGSGVGGAPGGAGSGVGGRPRFDCES</sequence>
<dbReference type="GO" id="GO:0005261">
    <property type="term" value="F:monoatomic cation channel activity"/>
    <property type="evidence" value="ECO:0007669"/>
    <property type="project" value="TreeGrafter"/>
</dbReference>
<keyword evidence="10" id="KW-1185">Reference proteome</keyword>
<feature type="compositionally biased region" description="Gly residues" evidence="6">
    <location>
        <begin position="290"/>
        <end position="308"/>
    </location>
</feature>
<dbReference type="InterPro" id="IPR002110">
    <property type="entry name" value="Ankyrin_rpt"/>
</dbReference>
<dbReference type="PROSITE" id="PS50088">
    <property type="entry name" value="ANK_REPEAT"/>
    <property type="match status" value="4"/>
</dbReference>
<feature type="repeat" description="ANK" evidence="5">
    <location>
        <begin position="1938"/>
        <end position="1970"/>
    </location>
</feature>
<proteinExistence type="predicted"/>
<feature type="compositionally biased region" description="Low complexity" evidence="6">
    <location>
        <begin position="399"/>
        <end position="409"/>
    </location>
</feature>
<feature type="compositionally biased region" description="Polar residues" evidence="6">
    <location>
        <begin position="2412"/>
        <end position="2421"/>
    </location>
</feature>
<feature type="compositionally biased region" description="Low complexity" evidence="6">
    <location>
        <begin position="453"/>
        <end position="472"/>
    </location>
</feature>
<evidence type="ECO:0000256" key="1">
    <source>
        <dbReference type="ARBA" id="ARBA00004141"/>
    </source>
</evidence>
<feature type="domain" description="TRPM-like" evidence="9">
    <location>
        <begin position="868"/>
        <end position="1030"/>
    </location>
</feature>
<dbReference type="InterPro" id="IPR050927">
    <property type="entry name" value="TRPM"/>
</dbReference>
<comment type="subcellular location">
    <subcellularLocation>
        <location evidence="1">Membrane</location>
        <topology evidence="1">Multi-pass membrane protein</topology>
    </subcellularLocation>
</comment>
<dbReference type="Pfam" id="PF12796">
    <property type="entry name" value="Ank_2"/>
    <property type="match status" value="2"/>
</dbReference>
<evidence type="ECO:0000256" key="6">
    <source>
        <dbReference type="SAM" id="MobiDB-lite"/>
    </source>
</evidence>
<dbReference type="InterPro" id="IPR057366">
    <property type="entry name" value="TRPM-like"/>
</dbReference>
<dbReference type="PROSITE" id="PS50297">
    <property type="entry name" value="ANK_REP_REGION"/>
    <property type="match status" value="4"/>
</dbReference>
<dbReference type="PANTHER" id="PTHR13800:SF1">
    <property type="entry name" value="TRANSIENT RECEPTOR POTENTIAL CATION CHANNEL TRPM"/>
    <property type="match status" value="1"/>
</dbReference>
<feature type="transmembrane region" description="Helical" evidence="7">
    <location>
        <begin position="1210"/>
        <end position="1229"/>
    </location>
</feature>
<feature type="region of interest" description="Disordered" evidence="6">
    <location>
        <begin position="275"/>
        <end position="308"/>
    </location>
</feature>